<comment type="caution">
    <text evidence="3">The sequence shown here is derived from an EMBL/GenBank/DDBJ whole genome shotgun (WGS) entry which is preliminary data.</text>
</comment>
<evidence type="ECO:0000313" key="4">
    <source>
        <dbReference type="Proteomes" id="UP000824469"/>
    </source>
</evidence>
<dbReference type="OMA" id="TRGYMQR"/>
<sequence>MQRRRRFRKGGMTSNSTHPFLGKELREGQLHPLLGNASSGVVPTSSGVPDPLLSSFVYNLSVSETTDEQVKPSLSLEENSTKKSPDVQVMVSADLSLTIEERQQKFEEEMRQSEFVQQLLLSTIMGDSL</sequence>
<organism evidence="3 4">
    <name type="scientific">Taxus chinensis</name>
    <name type="common">Chinese yew</name>
    <name type="synonym">Taxus wallichiana var. chinensis</name>
    <dbReference type="NCBI Taxonomy" id="29808"/>
    <lineage>
        <taxon>Eukaryota</taxon>
        <taxon>Viridiplantae</taxon>
        <taxon>Streptophyta</taxon>
        <taxon>Embryophyta</taxon>
        <taxon>Tracheophyta</taxon>
        <taxon>Spermatophyta</taxon>
        <taxon>Pinopsida</taxon>
        <taxon>Pinidae</taxon>
        <taxon>Conifers II</taxon>
        <taxon>Cupressales</taxon>
        <taxon>Taxaceae</taxon>
        <taxon>Taxus</taxon>
    </lineage>
</organism>
<accession>A0AA38FLG6</accession>
<dbReference type="InterPro" id="IPR033347">
    <property type="entry name" value="Di19"/>
</dbReference>
<feature type="region of interest" description="Disordered" evidence="1">
    <location>
        <begin position="1"/>
        <end position="27"/>
    </location>
</feature>
<feature type="domain" description="Di19 C-terminal" evidence="2">
    <location>
        <begin position="20"/>
        <end position="124"/>
    </location>
</feature>
<gene>
    <name evidence="3" type="ORF">KI387_010686</name>
</gene>
<keyword evidence="4" id="KW-1185">Reference proteome</keyword>
<protein>
    <recommendedName>
        <fullName evidence="2">Di19 C-terminal domain-containing protein</fullName>
    </recommendedName>
</protein>
<evidence type="ECO:0000313" key="3">
    <source>
        <dbReference type="EMBL" id="KAH9306282.1"/>
    </source>
</evidence>
<feature type="region of interest" description="Disordered" evidence="1">
    <location>
        <begin position="65"/>
        <end position="85"/>
    </location>
</feature>
<reference evidence="3 4" key="1">
    <citation type="journal article" date="2021" name="Nat. Plants">
        <title>The Taxus genome provides insights into paclitaxel biosynthesis.</title>
        <authorList>
            <person name="Xiong X."/>
            <person name="Gou J."/>
            <person name="Liao Q."/>
            <person name="Li Y."/>
            <person name="Zhou Q."/>
            <person name="Bi G."/>
            <person name="Li C."/>
            <person name="Du R."/>
            <person name="Wang X."/>
            <person name="Sun T."/>
            <person name="Guo L."/>
            <person name="Liang H."/>
            <person name="Lu P."/>
            <person name="Wu Y."/>
            <person name="Zhang Z."/>
            <person name="Ro D.K."/>
            <person name="Shang Y."/>
            <person name="Huang S."/>
            <person name="Yan J."/>
        </authorList>
    </citation>
    <scope>NUCLEOTIDE SEQUENCE [LARGE SCALE GENOMIC DNA]</scope>
    <source>
        <strain evidence="3">Ta-2019</strain>
    </source>
</reference>
<dbReference type="PANTHER" id="PTHR31875">
    <property type="entry name" value="PROTEIN DEHYDRATION-INDUCED 19"/>
    <property type="match status" value="1"/>
</dbReference>
<proteinExistence type="predicted"/>
<dbReference type="Proteomes" id="UP000824469">
    <property type="component" value="Unassembled WGS sequence"/>
</dbReference>
<evidence type="ECO:0000259" key="2">
    <source>
        <dbReference type="Pfam" id="PF14571"/>
    </source>
</evidence>
<dbReference type="PANTHER" id="PTHR31875:SF6">
    <property type="entry name" value="PROTEIN DEHYDRATION-INDUCED 19"/>
    <property type="match status" value="1"/>
</dbReference>
<dbReference type="Pfam" id="PF14571">
    <property type="entry name" value="Di19_C"/>
    <property type="match status" value="1"/>
</dbReference>
<dbReference type="AlphaFoldDB" id="A0AA38FLG6"/>
<evidence type="ECO:0000256" key="1">
    <source>
        <dbReference type="SAM" id="MobiDB-lite"/>
    </source>
</evidence>
<dbReference type="EMBL" id="JAHRHJ020000008">
    <property type="protein sequence ID" value="KAH9306282.1"/>
    <property type="molecule type" value="Genomic_DNA"/>
</dbReference>
<dbReference type="InterPro" id="IPR027935">
    <property type="entry name" value="Di19_C"/>
</dbReference>
<name>A0AA38FLG6_TAXCH</name>